<gene>
    <name evidence="7" type="ORF">RD149_18710</name>
</gene>
<evidence type="ECO:0000259" key="6">
    <source>
        <dbReference type="PROSITE" id="PS50931"/>
    </source>
</evidence>
<dbReference type="RefSeq" id="WP_310951683.1">
    <property type="nucleotide sequence ID" value="NZ_JAVLUS010000016.1"/>
</dbReference>
<dbReference type="Proteomes" id="UP001265083">
    <property type="component" value="Unassembled WGS sequence"/>
</dbReference>
<protein>
    <submittedName>
        <fullName evidence="7">LysR family transcriptional regulator</fullName>
    </submittedName>
</protein>
<evidence type="ECO:0000256" key="5">
    <source>
        <dbReference type="ARBA" id="ARBA00023163"/>
    </source>
</evidence>
<dbReference type="PROSITE" id="PS50931">
    <property type="entry name" value="HTH_LYSR"/>
    <property type="match status" value="1"/>
</dbReference>
<proteinExistence type="inferred from homology"/>
<keyword evidence="8" id="KW-1185">Reference proteome</keyword>
<evidence type="ECO:0000256" key="4">
    <source>
        <dbReference type="ARBA" id="ARBA00023159"/>
    </source>
</evidence>
<evidence type="ECO:0000256" key="3">
    <source>
        <dbReference type="ARBA" id="ARBA00023125"/>
    </source>
</evidence>
<dbReference type="SUPFAM" id="SSF53850">
    <property type="entry name" value="Periplasmic binding protein-like II"/>
    <property type="match status" value="1"/>
</dbReference>
<keyword evidence="3" id="KW-0238">DNA-binding</keyword>
<evidence type="ECO:0000313" key="7">
    <source>
        <dbReference type="EMBL" id="MDS1115784.1"/>
    </source>
</evidence>
<dbReference type="Pfam" id="PF00126">
    <property type="entry name" value="HTH_1"/>
    <property type="match status" value="1"/>
</dbReference>
<dbReference type="PRINTS" id="PR00039">
    <property type="entry name" value="HTHLYSR"/>
</dbReference>
<keyword evidence="5" id="KW-0804">Transcription</keyword>
<keyword evidence="4" id="KW-0010">Activator</keyword>
<dbReference type="InterPro" id="IPR036388">
    <property type="entry name" value="WH-like_DNA-bd_sf"/>
</dbReference>
<evidence type="ECO:0000256" key="1">
    <source>
        <dbReference type="ARBA" id="ARBA00009437"/>
    </source>
</evidence>
<dbReference type="PANTHER" id="PTHR30346">
    <property type="entry name" value="TRANSCRIPTIONAL DUAL REGULATOR HCAR-RELATED"/>
    <property type="match status" value="1"/>
</dbReference>
<dbReference type="Pfam" id="PF03466">
    <property type="entry name" value="LysR_substrate"/>
    <property type="match status" value="1"/>
</dbReference>
<comment type="caution">
    <text evidence="7">The sequence shown here is derived from an EMBL/GenBank/DDBJ whole genome shotgun (WGS) entry which is preliminary data.</text>
</comment>
<dbReference type="InterPro" id="IPR005119">
    <property type="entry name" value="LysR_subst-bd"/>
</dbReference>
<keyword evidence="2" id="KW-0805">Transcription regulation</keyword>
<evidence type="ECO:0000256" key="2">
    <source>
        <dbReference type="ARBA" id="ARBA00023015"/>
    </source>
</evidence>
<dbReference type="EMBL" id="JAVLUS010000016">
    <property type="protein sequence ID" value="MDS1115784.1"/>
    <property type="molecule type" value="Genomic_DNA"/>
</dbReference>
<sequence length="304" mass="33260">MLDVSLRELEYVVAVHRERNFTRAAQHLHMAQPALSQAILRLERRLGVRLFDRTSRRVEPTAAGHNLAVDALDIIDRVGAAIVRTRATPRRAVTVHISEPALETPRRLMAALRSADPGVSIHLTTLPRSLTGDDARGAQLSLTIGAPIQVAGARSTPLRAERVGALLDVRHPLAQHDSLSGGDLERYPVVSIDDQLSQWNRWIAQWATSQGRHPRWTTSAVFGIVAGSDMVTDGESLFVCLESVAANVGDNFRWLPLAPSVTASWFLNWMEAHSDSPEIRDCVSAAAAFAEECGWMAGGSLFSR</sequence>
<feature type="domain" description="HTH lysR-type" evidence="6">
    <location>
        <begin position="4"/>
        <end position="61"/>
    </location>
</feature>
<organism evidence="7 8">
    <name type="scientific">Gordonia westfalica</name>
    <dbReference type="NCBI Taxonomy" id="158898"/>
    <lineage>
        <taxon>Bacteria</taxon>
        <taxon>Bacillati</taxon>
        <taxon>Actinomycetota</taxon>
        <taxon>Actinomycetes</taxon>
        <taxon>Mycobacteriales</taxon>
        <taxon>Gordoniaceae</taxon>
        <taxon>Gordonia</taxon>
    </lineage>
</organism>
<dbReference type="PANTHER" id="PTHR30346:SF28">
    <property type="entry name" value="HTH-TYPE TRANSCRIPTIONAL REGULATOR CYNR"/>
    <property type="match status" value="1"/>
</dbReference>
<dbReference type="Gene3D" id="1.10.10.10">
    <property type="entry name" value="Winged helix-like DNA-binding domain superfamily/Winged helix DNA-binding domain"/>
    <property type="match status" value="1"/>
</dbReference>
<reference evidence="7 8" key="1">
    <citation type="submission" date="2023-08" db="EMBL/GenBank/DDBJ databases">
        <title>Bioegradation of LLDPE and BLDPE plastic by marine bacteria from coast plastic debris.</title>
        <authorList>
            <person name="Rong Z."/>
        </authorList>
    </citation>
    <scope>NUCLEOTIDE SEQUENCE [LARGE SCALE GENOMIC DNA]</scope>
    <source>
        <strain evidence="7 8">Z-2</strain>
    </source>
</reference>
<dbReference type="Gene3D" id="3.40.190.290">
    <property type="match status" value="1"/>
</dbReference>
<evidence type="ECO:0000313" key="8">
    <source>
        <dbReference type="Proteomes" id="UP001265083"/>
    </source>
</evidence>
<dbReference type="InterPro" id="IPR000847">
    <property type="entry name" value="LysR_HTH_N"/>
</dbReference>
<name>A0ABU2GYE4_9ACTN</name>
<dbReference type="InterPro" id="IPR036390">
    <property type="entry name" value="WH_DNA-bd_sf"/>
</dbReference>
<comment type="similarity">
    <text evidence="1">Belongs to the LysR transcriptional regulatory family.</text>
</comment>
<dbReference type="SUPFAM" id="SSF46785">
    <property type="entry name" value="Winged helix' DNA-binding domain"/>
    <property type="match status" value="1"/>
</dbReference>
<accession>A0ABU2GYE4</accession>